<reference evidence="2" key="2">
    <citation type="submission" date="2022-01" db="EMBL/GenBank/DDBJ databases">
        <authorList>
            <person name="Yamashiro T."/>
            <person name="Shiraishi A."/>
            <person name="Satake H."/>
            <person name="Nakayama K."/>
        </authorList>
    </citation>
    <scope>NUCLEOTIDE SEQUENCE</scope>
</reference>
<sequence>MTPLAEFMIIAGADNHPPMLEKNLYDWKQISEKRTKNQAKTDKTEHGMEEREKTKSKSKPETKKSKSKFNPEKSTVKIKAVIEEMINGPTRTDKAKIPRKRIKPGKLEHGNGRATLRSRTLWKEKLAKDEFAKEFYWIINDKPELLISSN</sequence>
<evidence type="ECO:0000313" key="3">
    <source>
        <dbReference type="Proteomes" id="UP001151760"/>
    </source>
</evidence>
<feature type="compositionally biased region" description="Basic and acidic residues" evidence="1">
    <location>
        <begin position="31"/>
        <end position="75"/>
    </location>
</feature>
<gene>
    <name evidence="2" type="ORF">Tco_0894635</name>
</gene>
<evidence type="ECO:0000256" key="1">
    <source>
        <dbReference type="SAM" id="MobiDB-lite"/>
    </source>
</evidence>
<reference evidence="2" key="1">
    <citation type="journal article" date="2022" name="Int. J. Mol. Sci.">
        <title>Draft Genome of Tanacetum Coccineum: Genomic Comparison of Closely Related Tanacetum-Family Plants.</title>
        <authorList>
            <person name="Yamashiro T."/>
            <person name="Shiraishi A."/>
            <person name="Nakayama K."/>
            <person name="Satake H."/>
        </authorList>
    </citation>
    <scope>NUCLEOTIDE SEQUENCE</scope>
</reference>
<comment type="caution">
    <text evidence="2">The sequence shown here is derived from an EMBL/GenBank/DDBJ whole genome shotgun (WGS) entry which is preliminary data.</text>
</comment>
<evidence type="ECO:0000313" key="2">
    <source>
        <dbReference type="EMBL" id="GJT24698.1"/>
    </source>
</evidence>
<protein>
    <submittedName>
        <fullName evidence="2">Uncharacterized protein</fullName>
    </submittedName>
</protein>
<accession>A0ABQ5CDK4</accession>
<organism evidence="2 3">
    <name type="scientific">Tanacetum coccineum</name>
    <dbReference type="NCBI Taxonomy" id="301880"/>
    <lineage>
        <taxon>Eukaryota</taxon>
        <taxon>Viridiplantae</taxon>
        <taxon>Streptophyta</taxon>
        <taxon>Embryophyta</taxon>
        <taxon>Tracheophyta</taxon>
        <taxon>Spermatophyta</taxon>
        <taxon>Magnoliopsida</taxon>
        <taxon>eudicotyledons</taxon>
        <taxon>Gunneridae</taxon>
        <taxon>Pentapetalae</taxon>
        <taxon>asterids</taxon>
        <taxon>campanulids</taxon>
        <taxon>Asterales</taxon>
        <taxon>Asteraceae</taxon>
        <taxon>Asteroideae</taxon>
        <taxon>Anthemideae</taxon>
        <taxon>Anthemidinae</taxon>
        <taxon>Tanacetum</taxon>
    </lineage>
</organism>
<feature type="region of interest" description="Disordered" evidence="1">
    <location>
        <begin position="31"/>
        <end position="111"/>
    </location>
</feature>
<keyword evidence="3" id="KW-1185">Reference proteome</keyword>
<name>A0ABQ5CDK4_9ASTR</name>
<proteinExistence type="predicted"/>
<dbReference type="EMBL" id="BQNB010014156">
    <property type="protein sequence ID" value="GJT24698.1"/>
    <property type="molecule type" value="Genomic_DNA"/>
</dbReference>
<dbReference type="Proteomes" id="UP001151760">
    <property type="component" value="Unassembled WGS sequence"/>
</dbReference>